<dbReference type="Proteomes" id="UP000422569">
    <property type="component" value="Chromosome"/>
</dbReference>
<dbReference type="PANTHER" id="PTHR43408">
    <property type="entry name" value="FMN REDUCTASE (NADPH)"/>
    <property type="match status" value="1"/>
</dbReference>
<dbReference type="KEGG" id="mpar:F7D14_08945"/>
<evidence type="ECO:0000256" key="1">
    <source>
        <dbReference type="ARBA" id="ARBA00005990"/>
    </source>
</evidence>
<evidence type="ECO:0000313" key="6">
    <source>
        <dbReference type="EMBL" id="QGM97574.1"/>
    </source>
</evidence>
<keyword evidence="2" id="KW-0285">Flavoprotein</keyword>
<dbReference type="RefSeq" id="WP_040579287.1">
    <property type="nucleotide sequence ID" value="NZ_CP044331.1"/>
</dbReference>
<feature type="domain" description="NADPH-dependent FMN reductase-like" evidence="5">
    <location>
        <begin position="5"/>
        <end position="147"/>
    </location>
</feature>
<dbReference type="PANTHER" id="PTHR43408:SF2">
    <property type="entry name" value="FMN REDUCTASE (NADPH)"/>
    <property type="match status" value="1"/>
</dbReference>
<accession>A0A6B8M1A0</accession>
<evidence type="ECO:0000259" key="5">
    <source>
        <dbReference type="Pfam" id="PF03358"/>
    </source>
</evidence>
<dbReference type="InterPro" id="IPR051814">
    <property type="entry name" value="NAD(P)H-dep_FMN_reductase"/>
</dbReference>
<evidence type="ECO:0000256" key="4">
    <source>
        <dbReference type="ARBA" id="ARBA00023002"/>
    </source>
</evidence>
<keyword evidence="3" id="KW-0288">FMN</keyword>
<protein>
    <submittedName>
        <fullName evidence="6">FMN reductase</fullName>
    </submittedName>
</protein>
<dbReference type="InterPro" id="IPR029039">
    <property type="entry name" value="Flavoprotein-like_sf"/>
</dbReference>
<reference evidence="6 7" key="1">
    <citation type="submission" date="2019-09" db="EMBL/GenBank/DDBJ databases">
        <title>Isolation and complete genome sequencing of Methylocystis species.</title>
        <authorList>
            <person name="Rumah B.L."/>
            <person name="Stead C.E."/>
            <person name="Stevens B.C."/>
            <person name="Minton N.P."/>
            <person name="Grosse-Honebrink A."/>
            <person name="Zhang Y."/>
        </authorList>
    </citation>
    <scope>NUCLEOTIDE SEQUENCE [LARGE SCALE GENOMIC DNA]</scope>
    <source>
        <strain evidence="6 7">BRCS2</strain>
    </source>
</reference>
<organism evidence="6 7">
    <name type="scientific">Methylocystis parvus</name>
    <dbReference type="NCBI Taxonomy" id="134"/>
    <lineage>
        <taxon>Bacteria</taxon>
        <taxon>Pseudomonadati</taxon>
        <taxon>Pseudomonadota</taxon>
        <taxon>Alphaproteobacteria</taxon>
        <taxon>Hyphomicrobiales</taxon>
        <taxon>Methylocystaceae</taxon>
        <taxon>Methylocystis</taxon>
    </lineage>
</organism>
<gene>
    <name evidence="6" type="ORF">F7D14_08945</name>
</gene>
<evidence type="ECO:0000256" key="2">
    <source>
        <dbReference type="ARBA" id="ARBA00022630"/>
    </source>
</evidence>
<dbReference type="InterPro" id="IPR005025">
    <property type="entry name" value="FMN_Rdtase-like_dom"/>
</dbReference>
<dbReference type="GO" id="GO:0016491">
    <property type="term" value="F:oxidoreductase activity"/>
    <property type="evidence" value="ECO:0007669"/>
    <property type="project" value="UniProtKB-KW"/>
</dbReference>
<keyword evidence="7" id="KW-1185">Reference proteome</keyword>
<name>A0A6B8M1A0_9HYPH</name>
<dbReference type="Gene3D" id="3.40.50.360">
    <property type="match status" value="1"/>
</dbReference>
<sequence length="192" mass="20474">MSKFRLVGISGNTHRPSKSQILLGTILESLRIEPGVSTTVFDIIDAGPGLGGAYQRDHLPPEAARIVEAIENADGLIVAVPIYKASYPGLFKHLIDFVDPLKLAGKPVALAATGGGTRHALSIEHQLRPLFGFFSALTLPTGVFVSDANYAEGKIVDSDSLTRIDALAAEFKNVLRTRSNARSIEEKAAVVV</sequence>
<keyword evidence="4" id="KW-0560">Oxidoreductase</keyword>
<dbReference type="AlphaFoldDB" id="A0A6B8M1A0"/>
<comment type="similarity">
    <text evidence="1">Belongs to the SsuE family.</text>
</comment>
<evidence type="ECO:0000256" key="3">
    <source>
        <dbReference type="ARBA" id="ARBA00022643"/>
    </source>
</evidence>
<proteinExistence type="inferred from homology"/>
<dbReference type="Pfam" id="PF03358">
    <property type="entry name" value="FMN_red"/>
    <property type="match status" value="1"/>
</dbReference>
<dbReference type="EMBL" id="CP044331">
    <property type="protein sequence ID" value="QGM97574.1"/>
    <property type="molecule type" value="Genomic_DNA"/>
</dbReference>
<evidence type="ECO:0000313" key="7">
    <source>
        <dbReference type="Proteomes" id="UP000422569"/>
    </source>
</evidence>
<dbReference type="SUPFAM" id="SSF52218">
    <property type="entry name" value="Flavoproteins"/>
    <property type="match status" value="1"/>
</dbReference>